<gene>
    <name evidence="2" type="ORF">B1756_07760</name>
</gene>
<feature type="transmembrane region" description="Helical" evidence="1">
    <location>
        <begin position="54"/>
        <end position="73"/>
    </location>
</feature>
<dbReference type="KEGG" id="naj:B1756_07760"/>
<dbReference type="Proteomes" id="UP000250088">
    <property type="component" value="Chromosome"/>
</dbReference>
<keyword evidence="3" id="KW-1185">Reference proteome</keyword>
<name>A0A2Z2HRG8_9EURY</name>
<keyword evidence="1" id="KW-1133">Transmembrane helix</keyword>
<keyword evidence="1" id="KW-0812">Transmembrane</keyword>
<accession>A0A2Z2HRG8</accession>
<keyword evidence="1" id="KW-0472">Membrane</keyword>
<organism evidence="2 3">
    <name type="scientific">Natrarchaeobaculum aegyptiacum</name>
    <dbReference type="NCBI Taxonomy" id="745377"/>
    <lineage>
        <taxon>Archaea</taxon>
        <taxon>Methanobacteriati</taxon>
        <taxon>Methanobacteriota</taxon>
        <taxon>Stenosarchaea group</taxon>
        <taxon>Halobacteria</taxon>
        <taxon>Halobacteriales</taxon>
        <taxon>Natrialbaceae</taxon>
        <taxon>Natrarchaeobaculum</taxon>
    </lineage>
</organism>
<evidence type="ECO:0000313" key="2">
    <source>
        <dbReference type="EMBL" id="ARS89642.1"/>
    </source>
</evidence>
<feature type="transmembrane region" description="Helical" evidence="1">
    <location>
        <begin position="115"/>
        <end position="133"/>
    </location>
</feature>
<sequence length="134" mass="14812">MATRNGFDIGRMTSNYANLRTIPAVLGVLFGLMSLYQFGAFGDTLGFAWFDYELTAMHAMVGSLIVYVIAFASSETRSFDHYHDGEKVLIAVSVLLILLYPQVDYAVTLVEYHDPGTMIVAWLVTISGYGVAIR</sequence>
<dbReference type="GeneID" id="32893966"/>
<protein>
    <submittedName>
        <fullName evidence="2">Uncharacterized protein</fullName>
    </submittedName>
</protein>
<dbReference type="InterPro" id="IPR058336">
    <property type="entry name" value="VP3-like_halobact-type"/>
</dbReference>
<feature type="transmembrane region" description="Helical" evidence="1">
    <location>
        <begin position="85"/>
        <end position="103"/>
    </location>
</feature>
<dbReference type="OrthoDB" id="219405at2157"/>
<dbReference type="AlphaFoldDB" id="A0A2Z2HRG8"/>
<dbReference type="EMBL" id="CP019893">
    <property type="protein sequence ID" value="ARS89642.1"/>
    <property type="molecule type" value="Genomic_DNA"/>
</dbReference>
<evidence type="ECO:0000313" key="3">
    <source>
        <dbReference type="Proteomes" id="UP000250088"/>
    </source>
</evidence>
<proteinExistence type="predicted"/>
<feature type="transmembrane region" description="Helical" evidence="1">
    <location>
        <begin position="21"/>
        <end position="42"/>
    </location>
</feature>
<dbReference type="RefSeq" id="WP_152031272.1">
    <property type="nucleotide sequence ID" value="NZ_CP019893.1"/>
</dbReference>
<reference evidence="3" key="1">
    <citation type="submission" date="2017-02" db="EMBL/GenBank/DDBJ databases">
        <title>Natronthermophilus aegyptiacus gen. nov.,sp. nov., an aerobic, extremely halophilic alkalithermophilic archaeon isolated from the athalassohaline Wadi An Natrun, Egypt.</title>
        <authorList>
            <person name="Zhao B."/>
        </authorList>
    </citation>
    <scope>NUCLEOTIDE SEQUENCE [LARGE SCALE GENOMIC DNA]</scope>
    <source>
        <strain evidence="3">JW/NM-HA 15</strain>
    </source>
</reference>
<dbReference type="Pfam" id="PF26064">
    <property type="entry name" value="DUF8023"/>
    <property type="match status" value="1"/>
</dbReference>
<evidence type="ECO:0000256" key="1">
    <source>
        <dbReference type="SAM" id="Phobius"/>
    </source>
</evidence>